<accession>A0AA86QVA0</accession>
<dbReference type="AlphaFoldDB" id="A0AA86QVA0"/>
<protein>
    <submittedName>
        <fullName evidence="2">Hypothetical_protein</fullName>
    </submittedName>
</protein>
<proteinExistence type="predicted"/>
<organism evidence="1">
    <name type="scientific">Hexamita inflata</name>
    <dbReference type="NCBI Taxonomy" id="28002"/>
    <lineage>
        <taxon>Eukaryota</taxon>
        <taxon>Metamonada</taxon>
        <taxon>Diplomonadida</taxon>
        <taxon>Hexamitidae</taxon>
        <taxon>Hexamitinae</taxon>
        <taxon>Hexamita</taxon>
    </lineage>
</organism>
<dbReference type="EMBL" id="CATOUU010000940">
    <property type="protein sequence ID" value="CAI9961442.1"/>
    <property type="molecule type" value="Genomic_DNA"/>
</dbReference>
<evidence type="ECO:0000313" key="2">
    <source>
        <dbReference type="EMBL" id="CAL6069158.1"/>
    </source>
</evidence>
<evidence type="ECO:0000313" key="3">
    <source>
        <dbReference type="Proteomes" id="UP001642409"/>
    </source>
</evidence>
<keyword evidence="3" id="KW-1185">Reference proteome</keyword>
<comment type="caution">
    <text evidence="1">The sequence shown here is derived from an EMBL/GenBank/DDBJ whole genome shotgun (WGS) entry which is preliminary data.</text>
</comment>
<dbReference type="EMBL" id="CAXDID020000276">
    <property type="protein sequence ID" value="CAL6069158.1"/>
    <property type="molecule type" value="Genomic_DNA"/>
</dbReference>
<sequence>MHGSFSNSNSSNNVLQLSLGIFRVQKQLTAKEKLEQLKTVRQARSHQNLIKTFTQEDLDFDLDDFCPQIKKTKNADLEMKIYSSKLDLESVKERILNLDQILKSHILRFQMVNDDMQGTYQWLKKLYEDEKRLNKKSKY</sequence>
<dbReference type="Proteomes" id="UP001642409">
    <property type="component" value="Unassembled WGS sequence"/>
</dbReference>
<name>A0AA86QVA0_9EUKA</name>
<reference evidence="2 3" key="2">
    <citation type="submission" date="2024-07" db="EMBL/GenBank/DDBJ databases">
        <authorList>
            <person name="Akdeniz Z."/>
        </authorList>
    </citation>
    <scope>NUCLEOTIDE SEQUENCE [LARGE SCALE GENOMIC DNA]</scope>
</reference>
<reference evidence="1" key="1">
    <citation type="submission" date="2023-06" db="EMBL/GenBank/DDBJ databases">
        <authorList>
            <person name="Kurt Z."/>
        </authorList>
    </citation>
    <scope>NUCLEOTIDE SEQUENCE</scope>
</reference>
<gene>
    <name evidence="1" type="ORF">HINF_LOCUS49087</name>
    <name evidence="2" type="ORF">HINF_LOCUS53847</name>
</gene>
<evidence type="ECO:0000313" key="1">
    <source>
        <dbReference type="EMBL" id="CAI9961442.1"/>
    </source>
</evidence>